<evidence type="ECO:0000256" key="1">
    <source>
        <dbReference type="ARBA" id="ARBA00004123"/>
    </source>
</evidence>
<keyword evidence="2" id="KW-0805">Transcription regulation</keyword>
<dbReference type="OrthoDB" id="66982at2759"/>
<dbReference type="InterPro" id="IPR003195">
    <property type="entry name" value="TFIID_TAF13"/>
</dbReference>
<evidence type="ECO:0000313" key="7">
    <source>
        <dbReference type="Proteomes" id="UP000319257"/>
    </source>
</evidence>
<evidence type="ECO:0000256" key="5">
    <source>
        <dbReference type="SAM" id="MobiDB-lite"/>
    </source>
</evidence>
<organism evidence="6 7">
    <name type="scientific">Thyridium curvatum</name>
    <dbReference type="NCBI Taxonomy" id="1093900"/>
    <lineage>
        <taxon>Eukaryota</taxon>
        <taxon>Fungi</taxon>
        <taxon>Dikarya</taxon>
        <taxon>Ascomycota</taxon>
        <taxon>Pezizomycotina</taxon>
        <taxon>Sordariomycetes</taxon>
        <taxon>Sordariomycetidae</taxon>
        <taxon>Thyridiales</taxon>
        <taxon>Thyridiaceae</taxon>
        <taxon>Thyridium</taxon>
    </lineage>
</organism>
<dbReference type="GO" id="GO:0006366">
    <property type="term" value="P:transcription by RNA polymerase II"/>
    <property type="evidence" value="ECO:0007669"/>
    <property type="project" value="InterPro"/>
</dbReference>
<dbReference type="EMBL" id="SKBQ01000027">
    <property type="protein sequence ID" value="TPX14624.1"/>
    <property type="molecule type" value="Genomic_DNA"/>
</dbReference>
<keyword evidence="3" id="KW-0804">Transcription</keyword>
<sequence>MANTEPKFKAEIQQAGFTVTNACQQDPSNETIALVEDIIRNQVILMLTTANELAIRRGSRVFSNNDLIFQFRHDAVRVARIQTFLRWKSVRKTVKDDDDKGANPELVADEEVADEALNPAAVDAASKKLKQPAALPPWDIRCMYPEDAPGGGDDEDEDVFRDADDAALERLRRADQKTENMTPEEYATWSEYRHASFTYRKVKRFREWAGLGVIAEHKPVDDSLDILGFVTCEMVQRLTEIALSIQQRELASRSVGGESGPAAQGAEGGAGSLFTLPQTAKPAVDARHIRQAFHATQMGARRSHVRLNKMAPGGRLELI</sequence>
<keyword evidence="4" id="KW-0539">Nucleus</keyword>
<dbReference type="AlphaFoldDB" id="A0A507B7L6"/>
<name>A0A507B7L6_9PEZI</name>
<evidence type="ECO:0000256" key="2">
    <source>
        <dbReference type="ARBA" id="ARBA00023015"/>
    </source>
</evidence>
<dbReference type="CDD" id="cd22926">
    <property type="entry name" value="HFD_SPT3"/>
    <property type="match status" value="1"/>
</dbReference>
<protein>
    <submittedName>
        <fullName evidence="6">Uncharacterized protein</fullName>
    </submittedName>
</protein>
<reference evidence="6 7" key="1">
    <citation type="submission" date="2019-06" db="EMBL/GenBank/DDBJ databases">
        <title>Draft genome sequence of the filamentous fungus Phialemoniopsis curvata isolated from diesel fuel.</title>
        <authorList>
            <person name="Varaljay V.A."/>
            <person name="Lyon W.J."/>
            <person name="Crouch A.L."/>
            <person name="Drake C.E."/>
            <person name="Hollomon J.M."/>
            <person name="Nadeau L.J."/>
            <person name="Nunn H.S."/>
            <person name="Stevenson B.S."/>
            <person name="Bojanowski C.L."/>
            <person name="Crookes-Goodson W.J."/>
        </authorList>
    </citation>
    <scope>NUCLEOTIDE SEQUENCE [LARGE SCALE GENOMIC DNA]</scope>
    <source>
        <strain evidence="6 7">D216</strain>
    </source>
</reference>
<dbReference type="Proteomes" id="UP000319257">
    <property type="component" value="Unassembled WGS sequence"/>
</dbReference>
<dbReference type="RefSeq" id="XP_030996335.1">
    <property type="nucleotide sequence ID" value="XM_031139824.1"/>
</dbReference>
<evidence type="ECO:0000313" key="6">
    <source>
        <dbReference type="EMBL" id="TPX14624.1"/>
    </source>
</evidence>
<keyword evidence="7" id="KW-1185">Reference proteome</keyword>
<comment type="caution">
    <text evidence="6">The sequence shown here is derived from an EMBL/GenBank/DDBJ whole genome shotgun (WGS) entry which is preliminary data.</text>
</comment>
<dbReference type="GO" id="GO:0003712">
    <property type="term" value="F:transcription coregulator activity"/>
    <property type="evidence" value="ECO:0007669"/>
    <property type="project" value="TreeGrafter"/>
</dbReference>
<dbReference type="PANTHER" id="PTHR11380">
    <property type="entry name" value="TRANSCRIPTION INITIATION FACTOR TFIID/SUPT3-RELATED"/>
    <property type="match status" value="1"/>
</dbReference>
<dbReference type="Pfam" id="PF02269">
    <property type="entry name" value="TFIID-18kDa"/>
    <property type="match status" value="1"/>
</dbReference>
<evidence type="ECO:0000256" key="3">
    <source>
        <dbReference type="ARBA" id="ARBA00023163"/>
    </source>
</evidence>
<dbReference type="PANTHER" id="PTHR11380:SF16">
    <property type="entry name" value="TRANSCRIPTION INITIATION PROTEIN SPT3 HOMOLOG"/>
    <property type="match status" value="1"/>
</dbReference>
<comment type="subcellular location">
    <subcellularLocation>
        <location evidence="1">Nucleus</location>
    </subcellularLocation>
</comment>
<gene>
    <name evidence="6" type="ORF">E0L32_005316</name>
</gene>
<dbReference type="InParanoid" id="A0A507B7L6"/>
<proteinExistence type="predicted"/>
<evidence type="ECO:0000256" key="4">
    <source>
        <dbReference type="ARBA" id="ARBA00023242"/>
    </source>
</evidence>
<dbReference type="GeneID" id="41972763"/>
<dbReference type="GO" id="GO:0005634">
    <property type="term" value="C:nucleus"/>
    <property type="evidence" value="ECO:0007669"/>
    <property type="project" value="UniProtKB-SubCell"/>
</dbReference>
<accession>A0A507B7L6</accession>
<dbReference type="STRING" id="1093900.A0A507B7L6"/>
<feature type="region of interest" description="Disordered" evidence="5">
    <location>
        <begin position="254"/>
        <end position="274"/>
    </location>
</feature>
<dbReference type="GO" id="GO:0000124">
    <property type="term" value="C:SAGA complex"/>
    <property type="evidence" value="ECO:0007669"/>
    <property type="project" value="TreeGrafter"/>
</dbReference>